<keyword evidence="2" id="KW-0255">Endonuclease</keyword>
<evidence type="ECO:0000259" key="1">
    <source>
        <dbReference type="Pfam" id="PF24308"/>
    </source>
</evidence>
<name>A0A8S5Q7A6_9CAUD</name>
<dbReference type="Gene3D" id="3.40.960.10">
    <property type="entry name" value="VSR Endonuclease"/>
    <property type="match status" value="1"/>
</dbReference>
<dbReference type="GO" id="GO:0004519">
    <property type="term" value="F:endonuclease activity"/>
    <property type="evidence" value="ECO:0007669"/>
    <property type="project" value="UniProtKB-KW"/>
</dbReference>
<dbReference type="Pfam" id="PF24308">
    <property type="entry name" value="DUF7487"/>
    <property type="match status" value="1"/>
</dbReference>
<reference evidence="2" key="1">
    <citation type="journal article" date="2021" name="Proc. Natl. Acad. Sci. U.S.A.">
        <title>A Catalog of Tens of Thousands of Viruses from Human Metagenomes Reveals Hidden Associations with Chronic Diseases.</title>
        <authorList>
            <person name="Tisza M.J."/>
            <person name="Buck C.B."/>
        </authorList>
    </citation>
    <scope>NUCLEOTIDE SEQUENCE</scope>
    <source>
        <strain evidence="2">CtTRu92</strain>
    </source>
</reference>
<organism evidence="2">
    <name type="scientific">Myoviridae sp. ctTRu92</name>
    <dbReference type="NCBI Taxonomy" id="2825111"/>
    <lineage>
        <taxon>Viruses</taxon>
        <taxon>Duplodnaviria</taxon>
        <taxon>Heunggongvirae</taxon>
        <taxon>Uroviricota</taxon>
        <taxon>Caudoviricetes</taxon>
    </lineage>
</organism>
<keyword evidence="2" id="KW-0540">Nuclease</keyword>
<keyword evidence="2" id="KW-0378">Hydrolase</keyword>
<accession>A0A8S5Q7A6</accession>
<proteinExistence type="predicted"/>
<protein>
    <submittedName>
        <fullName evidence="2">Endonuclease-like protein</fullName>
    </submittedName>
</protein>
<sequence>MHSFLTGILFKIRIVIVCGVISMKTCILCGKQFRPTHNAQKICADTHYKTCAVCGKQFEINLYSKNKETCSRKCTAALRQRTMIDRYGKPFAQQVESIRAKSVKTNLEKFGVEHPAMSEEVQAKMRKTCQKRYGVSTPFEMTDFQEKSTKTCREKYNVDFTSQIPGRTEKMQQTNLERYGGVAPMCNQEILKRFSDRMISEYGVPYYCMTKDCRNSQKHAISTLNRRFSELLNSHGIDTEFEFSLGKYSYDIVIPDANILVEIDPTATHNVVNTPWSDLTDIQPNYHKLKSDCANQHGFQCIHIFDWDDWNKVIDILKPKNSIGARKCTLKKLDVSVVNDFEDLYHLQGKCRGQSVCYGLYYGDKLIEIMTFGTPRYNKNYQWELLRLCTHSDYMIPGGASRLFRRFISEYTPDSVISYCDLAKFSGTVYGKIGMIYAYSTSPNKYWSNGSKKYVTNNLLLQRGYDQLFNADYGKSVSNEQLMLSNCWLPVYDCGQAVYCWYSE</sequence>
<dbReference type="InterPro" id="IPR055910">
    <property type="entry name" value="DUF7487"/>
</dbReference>
<dbReference type="EMBL" id="BK015589">
    <property type="protein sequence ID" value="DAE14605.1"/>
    <property type="molecule type" value="Genomic_DNA"/>
</dbReference>
<evidence type="ECO:0000313" key="2">
    <source>
        <dbReference type="EMBL" id="DAE14605.1"/>
    </source>
</evidence>
<feature type="domain" description="DUF7487" evidence="1">
    <location>
        <begin position="80"/>
        <end position="164"/>
    </location>
</feature>